<dbReference type="Proteomes" id="UP000500767">
    <property type="component" value="Plasmid unnamed2"/>
</dbReference>
<accession>A0A6M8HZ83</accession>
<geneLocation type="plasmid" evidence="11 12">
    <name>unnamed2</name>
</geneLocation>
<dbReference type="PANTHER" id="PTHR43442">
    <property type="entry name" value="GLUCONOKINASE-RELATED"/>
    <property type="match status" value="1"/>
</dbReference>
<comment type="similarity">
    <text evidence="2 10">Belongs to the gluconokinase GntK/GntV family.</text>
</comment>
<evidence type="ECO:0000256" key="10">
    <source>
        <dbReference type="RuleBase" id="RU363066"/>
    </source>
</evidence>
<comment type="catalytic activity">
    <reaction evidence="9 10">
        <text>D-gluconate + ATP = 6-phospho-D-gluconate + ADP + H(+)</text>
        <dbReference type="Rhea" id="RHEA:19433"/>
        <dbReference type="ChEBI" id="CHEBI:15378"/>
        <dbReference type="ChEBI" id="CHEBI:18391"/>
        <dbReference type="ChEBI" id="CHEBI:30616"/>
        <dbReference type="ChEBI" id="CHEBI:58759"/>
        <dbReference type="ChEBI" id="CHEBI:456216"/>
        <dbReference type="EC" id="2.7.1.12"/>
    </reaction>
</comment>
<evidence type="ECO:0000313" key="11">
    <source>
        <dbReference type="EMBL" id="QKE93537.1"/>
    </source>
</evidence>
<evidence type="ECO:0000256" key="9">
    <source>
        <dbReference type="ARBA" id="ARBA00048090"/>
    </source>
</evidence>
<evidence type="ECO:0000256" key="3">
    <source>
        <dbReference type="ARBA" id="ARBA00012054"/>
    </source>
</evidence>
<dbReference type="AlphaFoldDB" id="A0A6M8HZ83"/>
<dbReference type="InterPro" id="IPR006001">
    <property type="entry name" value="Therm_gnt_kin"/>
</dbReference>
<keyword evidence="7 10" id="KW-0067">ATP-binding</keyword>
<dbReference type="EMBL" id="CP053710">
    <property type="protein sequence ID" value="QKE93537.1"/>
    <property type="molecule type" value="Genomic_DNA"/>
</dbReference>
<dbReference type="InterPro" id="IPR027417">
    <property type="entry name" value="P-loop_NTPase"/>
</dbReference>
<keyword evidence="5 10" id="KW-0547">Nucleotide-binding</keyword>
<evidence type="ECO:0000256" key="6">
    <source>
        <dbReference type="ARBA" id="ARBA00022777"/>
    </source>
</evidence>
<reference evidence="11 12" key="1">
    <citation type="journal article" date="2014" name="World J. Microbiol. Biotechnol.">
        <title>Biodiversity and physiological characteristics of Antarctic and Arctic lichens-associated bacteria.</title>
        <authorList>
            <person name="Lee Y.M."/>
            <person name="Kim E.H."/>
            <person name="Lee H.K."/>
            <person name="Hong S.G."/>
        </authorList>
    </citation>
    <scope>NUCLEOTIDE SEQUENCE [LARGE SCALE GENOMIC DNA]</scope>
    <source>
        <strain evidence="11 12">PAMC 26569</strain>
        <plasmid evidence="11">unnamed2</plasmid>
    </source>
</reference>
<evidence type="ECO:0000313" key="12">
    <source>
        <dbReference type="Proteomes" id="UP000500767"/>
    </source>
</evidence>
<dbReference type="GO" id="GO:0019521">
    <property type="term" value="P:D-gluconate metabolic process"/>
    <property type="evidence" value="ECO:0007669"/>
    <property type="project" value="UniProtKB-KW"/>
</dbReference>
<dbReference type="PANTHER" id="PTHR43442:SF3">
    <property type="entry name" value="GLUCONOKINASE-RELATED"/>
    <property type="match status" value="1"/>
</dbReference>
<keyword evidence="4 10" id="KW-0808">Transferase</keyword>
<organism evidence="11 12">
    <name type="scientific">Lichenicola cladoniae</name>
    <dbReference type="NCBI Taxonomy" id="1484109"/>
    <lineage>
        <taxon>Bacteria</taxon>
        <taxon>Pseudomonadati</taxon>
        <taxon>Pseudomonadota</taxon>
        <taxon>Alphaproteobacteria</taxon>
        <taxon>Acetobacterales</taxon>
        <taxon>Acetobacteraceae</taxon>
        <taxon>Lichenicola</taxon>
    </lineage>
</organism>
<dbReference type="KEGG" id="lck:HN018_25670"/>
<evidence type="ECO:0000256" key="8">
    <source>
        <dbReference type="ARBA" id="ARBA00023064"/>
    </source>
</evidence>
<keyword evidence="12" id="KW-1185">Reference proteome</keyword>
<name>A0A6M8HZ83_9PROT</name>
<keyword evidence="6 10" id="KW-0418">Kinase</keyword>
<gene>
    <name evidence="11" type="ORF">HN018_25670</name>
</gene>
<dbReference type="EC" id="2.7.1.12" evidence="3 10"/>
<dbReference type="GO" id="GO:0046316">
    <property type="term" value="F:gluconokinase activity"/>
    <property type="evidence" value="ECO:0007669"/>
    <property type="project" value="UniProtKB-EC"/>
</dbReference>
<dbReference type="FunFam" id="3.40.50.300:FF:000522">
    <property type="entry name" value="Gluconokinase"/>
    <property type="match status" value="1"/>
</dbReference>
<sequence>MVEHDGQARRFWSPAFTPSLSRPVIVVIMGVSGSGKTTVAALLAAALGCQFQEGDDLHPAVNVQKMHSGTPLTDADRLPWLQKIAKEVDGWRARGESAVVTCSALKRAYRKILIGDRSHVTLVYLKGSHDLIRRRMTARLEHFMPVALLDSQFSTLEEPTEDERPITVNIGTPPSDIAATIVQQLEQRDLVASRQQPAMSGSRI</sequence>
<dbReference type="GO" id="GO:0005524">
    <property type="term" value="F:ATP binding"/>
    <property type="evidence" value="ECO:0007669"/>
    <property type="project" value="UniProtKB-KW"/>
</dbReference>
<dbReference type="NCBIfam" id="TIGR01313">
    <property type="entry name" value="therm_gnt_kin"/>
    <property type="match status" value="1"/>
</dbReference>
<keyword evidence="8" id="KW-0311">Gluconate utilization</keyword>
<evidence type="ECO:0000256" key="5">
    <source>
        <dbReference type="ARBA" id="ARBA00022741"/>
    </source>
</evidence>
<proteinExistence type="inferred from homology"/>
<evidence type="ECO:0000256" key="4">
    <source>
        <dbReference type="ARBA" id="ARBA00022679"/>
    </source>
</evidence>
<dbReference type="SUPFAM" id="SSF52540">
    <property type="entry name" value="P-loop containing nucleoside triphosphate hydrolases"/>
    <property type="match status" value="1"/>
</dbReference>
<dbReference type="RefSeq" id="WP_171834319.1">
    <property type="nucleotide sequence ID" value="NZ_CP053710.1"/>
</dbReference>
<keyword evidence="11" id="KW-0614">Plasmid</keyword>
<protein>
    <recommendedName>
        <fullName evidence="3 10">Gluconokinase</fullName>
        <ecNumber evidence="3 10">2.7.1.12</ecNumber>
    </recommendedName>
</protein>
<dbReference type="GO" id="GO:0005737">
    <property type="term" value="C:cytoplasm"/>
    <property type="evidence" value="ECO:0007669"/>
    <property type="project" value="TreeGrafter"/>
</dbReference>
<evidence type="ECO:0000256" key="1">
    <source>
        <dbReference type="ARBA" id="ARBA00004761"/>
    </source>
</evidence>
<evidence type="ECO:0000256" key="2">
    <source>
        <dbReference type="ARBA" id="ARBA00008420"/>
    </source>
</evidence>
<dbReference type="Pfam" id="PF13671">
    <property type="entry name" value="AAA_33"/>
    <property type="match status" value="1"/>
</dbReference>
<comment type="pathway">
    <text evidence="1">Carbohydrate acid metabolism.</text>
</comment>
<dbReference type="CDD" id="cd02021">
    <property type="entry name" value="GntK"/>
    <property type="match status" value="1"/>
</dbReference>
<evidence type="ECO:0000256" key="7">
    <source>
        <dbReference type="ARBA" id="ARBA00022840"/>
    </source>
</evidence>
<dbReference type="Gene3D" id="3.40.50.300">
    <property type="entry name" value="P-loop containing nucleotide triphosphate hydrolases"/>
    <property type="match status" value="1"/>
</dbReference>